<name>A0A152A4H5_TIELA</name>
<dbReference type="CDD" id="cd00063">
    <property type="entry name" value="FN3"/>
    <property type="match status" value="1"/>
</dbReference>
<dbReference type="Pfam" id="PF00041">
    <property type="entry name" value="fn3"/>
    <property type="match status" value="1"/>
</dbReference>
<accession>A0A152A4H5</accession>
<comment type="caution">
    <text evidence="3">The sequence shown here is derived from an EMBL/GenBank/DDBJ whole genome shotgun (WGS) entry which is preliminary data.</text>
</comment>
<dbReference type="InterPro" id="IPR013783">
    <property type="entry name" value="Ig-like_fold"/>
</dbReference>
<evidence type="ECO:0000313" key="4">
    <source>
        <dbReference type="Proteomes" id="UP000076078"/>
    </source>
</evidence>
<dbReference type="InterPro" id="IPR036116">
    <property type="entry name" value="FN3_sf"/>
</dbReference>
<organism evidence="3 4">
    <name type="scientific">Tieghemostelium lacteum</name>
    <name type="common">Slime mold</name>
    <name type="synonym">Dictyostelium lacteum</name>
    <dbReference type="NCBI Taxonomy" id="361077"/>
    <lineage>
        <taxon>Eukaryota</taxon>
        <taxon>Amoebozoa</taxon>
        <taxon>Evosea</taxon>
        <taxon>Eumycetozoa</taxon>
        <taxon>Dictyostelia</taxon>
        <taxon>Dictyosteliales</taxon>
        <taxon>Raperosteliaceae</taxon>
        <taxon>Tieghemostelium</taxon>
    </lineage>
</organism>
<dbReference type="PANTHER" id="PTHR47135">
    <property type="entry name" value="FIBRONECTIN TYPE III DOMAIN-CONTAINING PROTEIN 7"/>
    <property type="match status" value="1"/>
</dbReference>
<evidence type="ECO:0000259" key="2">
    <source>
        <dbReference type="PROSITE" id="PS50853"/>
    </source>
</evidence>
<reference evidence="3 4" key="1">
    <citation type="submission" date="2015-12" db="EMBL/GenBank/DDBJ databases">
        <title>Dictyostelia acquired genes for synthesis and detection of signals that induce cell-type specialization by lateral gene transfer from prokaryotes.</title>
        <authorList>
            <person name="Gloeckner G."/>
            <person name="Schaap P."/>
        </authorList>
    </citation>
    <scope>NUCLEOTIDE SEQUENCE [LARGE SCALE GENOMIC DNA]</scope>
    <source>
        <strain evidence="3 4">TK</strain>
    </source>
</reference>
<feature type="chain" id="PRO_5007593619" description="Fibronectin type-III domain-containing protein" evidence="1">
    <location>
        <begin position="22"/>
        <end position="320"/>
    </location>
</feature>
<dbReference type="PROSITE" id="PS50853">
    <property type="entry name" value="FN3"/>
    <property type="match status" value="1"/>
</dbReference>
<dbReference type="EMBL" id="LODT01000011">
    <property type="protein sequence ID" value="KYR01129.1"/>
    <property type="molecule type" value="Genomic_DNA"/>
</dbReference>
<dbReference type="AlphaFoldDB" id="A0A152A4H5"/>
<dbReference type="Gene3D" id="2.60.40.10">
    <property type="entry name" value="Immunoglobulins"/>
    <property type="match status" value="2"/>
</dbReference>
<feature type="signal peptide" evidence="1">
    <location>
        <begin position="1"/>
        <end position="21"/>
    </location>
</feature>
<protein>
    <recommendedName>
        <fullName evidence="2">Fibronectin type-III domain-containing protein</fullName>
    </recommendedName>
</protein>
<gene>
    <name evidence="3" type="ORF">DLAC_02233</name>
</gene>
<proteinExistence type="predicted"/>
<feature type="domain" description="Fibronectin type-III" evidence="2">
    <location>
        <begin position="199"/>
        <end position="296"/>
    </location>
</feature>
<dbReference type="InterPro" id="IPR003961">
    <property type="entry name" value="FN3_dom"/>
</dbReference>
<sequence length="320" mass="35007">MIKLIIFVYVLVLVSNSSLNGEIVQDLATFDVNVSSVTTSKINLIFNYIGGVYNATVYTVNINNNDYALCTSITASSCLVTGLNADTGYQFKVTAINNGTTLYSSFNVKTYTIISVPTIKVIQWQSSKIMRVDYDAIGGVPNDSVYSISINNSNSCYSYYMYSCSMMDVTVGETYNIHVQVVNDGHTAYADLSYVLLPFQSDFTVNVSQITSDGFTVEWTECTGGKEGATTYNVYTSLTNRDSLGDLACSEIVSPRTCKVNNLLNDTIYYVRVIALNPAIGNSQPSETITQTSPLISASTLELPLFIILLYSITISLILI</sequence>
<dbReference type="SMART" id="SM00060">
    <property type="entry name" value="FN3"/>
    <property type="match status" value="2"/>
</dbReference>
<keyword evidence="4" id="KW-1185">Reference proteome</keyword>
<dbReference type="PANTHER" id="PTHR47135:SF3">
    <property type="entry name" value="FIBRONECTIN TYPE-III DOMAIN-CONTAINING PROTEIN"/>
    <property type="match status" value="1"/>
</dbReference>
<evidence type="ECO:0000256" key="1">
    <source>
        <dbReference type="SAM" id="SignalP"/>
    </source>
</evidence>
<dbReference type="SUPFAM" id="SSF49265">
    <property type="entry name" value="Fibronectin type III"/>
    <property type="match status" value="2"/>
</dbReference>
<evidence type="ECO:0000313" key="3">
    <source>
        <dbReference type="EMBL" id="KYR01129.1"/>
    </source>
</evidence>
<dbReference type="Proteomes" id="UP000076078">
    <property type="component" value="Unassembled WGS sequence"/>
</dbReference>
<dbReference type="STRING" id="361077.A0A152A4H5"/>
<dbReference type="InParanoid" id="A0A152A4H5"/>
<keyword evidence="1" id="KW-0732">Signal</keyword>